<evidence type="ECO:0000313" key="2">
    <source>
        <dbReference type="EMBL" id="MFC5915525.1"/>
    </source>
</evidence>
<protein>
    <submittedName>
        <fullName evidence="2">Uncharacterized protein</fullName>
    </submittedName>
</protein>
<keyword evidence="3" id="KW-1185">Reference proteome</keyword>
<dbReference type="Proteomes" id="UP001596200">
    <property type="component" value="Unassembled WGS sequence"/>
</dbReference>
<evidence type="ECO:0000256" key="1">
    <source>
        <dbReference type="SAM" id="MobiDB-lite"/>
    </source>
</evidence>
<feature type="compositionally biased region" description="Low complexity" evidence="1">
    <location>
        <begin position="109"/>
        <end position="120"/>
    </location>
</feature>
<comment type="caution">
    <text evidence="2">The sequence shown here is derived from an EMBL/GenBank/DDBJ whole genome shotgun (WGS) entry which is preliminary data.</text>
</comment>
<feature type="region of interest" description="Disordered" evidence="1">
    <location>
        <begin position="94"/>
        <end position="124"/>
    </location>
</feature>
<proteinExistence type="predicted"/>
<reference evidence="3" key="1">
    <citation type="journal article" date="2019" name="Int. J. Syst. Evol. Microbiol.">
        <title>The Global Catalogue of Microorganisms (GCM) 10K type strain sequencing project: providing services to taxonomists for standard genome sequencing and annotation.</title>
        <authorList>
            <consortium name="The Broad Institute Genomics Platform"/>
            <consortium name="The Broad Institute Genome Sequencing Center for Infectious Disease"/>
            <person name="Wu L."/>
            <person name="Ma J."/>
        </authorList>
    </citation>
    <scope>NUCLEOTIDE SEQUENCE [LARGE SCALE GENOMIC DNA]</scope>
    <source>
        <strain evidence="3">JCM 4147</strain>
    </source>
</reference>
<gene>
    <name evidence="2" type="ORF">ACFP1B_19180</name>
</gene>
<name>A0ABW1GKX7_9ACTN</name>
<organism evidence="2 3">
    <name type="scientific">Streptomyces pulveraceus</name>
    <dbReference type="NCBI Taxonomy" id="68258"/>
    <lineage>
        <taxon>Bacteria</taxon>
        <taxon>Bacillati</taxon>
        <taxon>Actinomycetota</taxon>
        <taxon>Actinomycetes</taxon>
        <taxon>Kitasatosporales</taxon>
        <taxon>Streptomycetaceae</taxon>
        <taxon>Streptomyces</taxon>
    </lineage>
</organism>
<sequence length="150" mass="15118">MTSRSRVDDMVVLPGILGSRPADGKGREVRGLPGPALPRGIRTSGRSVEGLTLSPDVGGEHPGPCVRPLGPIRAPHGLLGIPGHDRVAVFATAGNGPVRTPNSLGGGRCPARPAGPSAGPHRVRASTGNAGHVVMTALVLLQESGSDDGE</sequence>
<dbReference type="EMBL" id="JBHSPU010000017">
    <property type="protein sequence ID" value="MFC5915525.1"/>
    <property type="molecule type" value="Genomic_DNA"/>
</dbReference>
<feature type="region of interest" description="Disordered" evidence="1">
    <location>
        <begin position="22"/>
        <end position="48"/>
    </location>
</feature>
<accession>A0ABW1GKX7</accession>
<dbReference type="RefSeq" id="WP_344516424.1">
    <property type="nucleotide sequence ID" value="NZ_BAAATU010000037.1"/>
</dbReference>
<evidence type="ECO:0000313" key="3">
    <source>
        <dbReference type="Proteomes" id="UP001596200"/>
    </source>
</evidence>